<dbReference type="InterPro" id="IPR029058">
    <property type="entry name" value="AB_hydrolase_fold"/>
</dbReference>
<dbReference type="OrthoDB" id="3199405at2"/>
<protein>
    <recommendedName>
        <fullName evidence="3">Carboxylic ester hydrolase</fullName>
        <ecNumber evidence="3">3.1.1.-</ecNumber>
    </recommendedName>
</protein>
<evidence type="ECO:0000256" key="2">
    <source>
        <dbReference type="ARBA" id="ARBA00022801"/>
    </source>
</evidence>
<dbReference type="Proteomes" id="UP000292686">
    <property type="component" value="Unassembled WGS sequence"/>
</dbReference>
<dbReference type="Proteomes" id="UP000581087">
    <property type="component" value="Unassembled WGS sequence"/>
</dbReference>
<organism evidence="6 7">
    <name type="scientific">Agromyces atrinae</name>
    <dbReference type="NCBI Taxonomy" id="592376"/>
    <lineage>
        <taxon>Bacteria</taxon>
        <taxon>Bacillati</taxon>
        <taxon>Actinomycetota</taxon>
        <taxon>Actinomycetes</taxon>
        <taxon>Micrococcales</taxon>
        <taxon>Microbacteriaceae</taxon>
        <taxon>Agromyces</taxon>
    </lineage>
</organism>
<gene>
    <name evidence="5" type="ORF">BJ972_002437</name>
    <name evidence="6" type="ORF">ESP50_01580</name>
</gene>
<dbReference type="EMBL" id="SDPM01000001">
    <property type="protein sequence ID" value="RXZ87914.1"/>
    <property type="molecule type" value="Genomic_DNA"/>
</dbReference>
<name>A0A4Q2M6S9_9MICO</name>
<comment type="caution">
    <text evidence="6">The sequence shown here is derived from an EMBL/GenBank/DDBJ whole genome shotgun (WGS) entry which is preliminary data.</text>
</comment>
<keyword evidence="2 3" id="KW-0378">Hydrolase</keyword>
<evidence type="ECO:0000313" key="8">
    <source>
        <dbReference type="Proteomes" id="UP000581087"/>
    </source>
</evidence>
<accession>A0A4Q2M6S9</accession>
<dbReference type="InterPro" id="IPR019826">
    <property type="entry name" value="Carboxylesterase_B_AS"/>
</dbReference>
<evidence type="ECO:0000313" key="6">
    <source>
        <dbReference type="EMBL" id="RXZ87914.1"/>
    </source>
</evidence>
<keyword evidence="7" id="KW-1185">Reference proteome</keyword>
<dbReference type="SUPFAM" id="SSF53474">
    <property type="entry name" value="alpha/beta-Hydrolases"/>
    <property type="match status" value="1"/>
</dbReference>
<dbReference type="Gene3D" id="3.40.50.1820">
    <property type="entry name" value="alpha/beta hydrolase"/>
    <property type="match status" value="1"/>
</dbReference>
<dbReference type="PROSITE" id="PS00122">
    <property type="entry name" value="CARBOXYLESTERASE_B_1"/>
    <property type="match status" value="1"/>
</dbReference>
<dbReference type="GO" id="GO:0016787">
    <property type="term" value="F:hydrolase activity"/>
    <property type="evidence" value="ECO:0007669"/>
    <property type="project" value="UniProtKB-KW"/>
</dbReference>
<dbReference type="InterPro" id="IPR002018">
    <property type="entry name" value="CarbesteraseB"/>
</dbReference>
<reference evidence="6 7" key="1">
    <citation type="submission" date="2019-01" db="EMBL/GenBank/DDBJ databases">
        <title>Agromyces.</title>
        <authorList>
            <person name="Li J."/>
        </authorList>
    </citation>
    <scope>NUCLEOTIDE SEQUENCE [LARGE SCALE GENOMIC DNA]</scope>
    <source>
        <strain evidence="6 7">DSM 23870</strain>
    </source>
</reference>
<dbReference type="EC" id="3.1.1.-" evidence="3"/>
<feature type="domain" description="Carboxylesterase type B" evidence="4">
    <location>
        <begin position="10"/>
        <end position="491"/>
    </location>
</feature>
<evidence type="ECO:0000256" key="1">
    <source>
        <dbReference type="ARBA" id="ARBA00005964"/>
    </source>
</evidence>
<reference evidence="5 8" key="2">
    <citation type="submission" date="2020-07" db="EMBL/GenBank/DDBJ databases">
        <title>Sequencing the genomes of 1000 actinobacteria strains.</title>
        <authorList>
            <person name="Klenk H.-P."/>
        </authorList>
    </citation>
    <scope>NUCLEOTIDE SEQUENCE [LARGE SCALE GENOMIC DNA]</scope>
    <source>
        <strain evidence="5 8">DSM 23870</strain>
    </source>
</reference>
<evidence type="ECO:0000313" key="5">
    <source>
        <dbReference type="EMBL" id="NYD67918.1"/>
    </source>
</evidence>
<dbReference type="AlphaFoldDB" id="A0A4Q2M6S9"/>
<dbReference type="EMBL" id="JACCBI010000001">
    <property type="protein sequence ID" value="NYD67918.1"/>
    <property type="molecule type" value="Genomic_DNA"/>
</dbReference>
<evidence type="ECO:0000313" key="7">
    <source>
        <dbReference type="Proteomes" id="UP000292686"/>
    </source>
</evidence>
<evidence type="ECO:0000256" key="3">
    <source>
        <dbReference type="RuleBase" id="RU361235"/>
    </source>
</evidence>
<dbReference type="InterPro" id="IPR050309">
    <property type="entry name" value="Type-B_Carboxylest/Lipase"/>
</dbReference>
<dbReference type="RefSeq" id="WP_129172179.1">
    <property type="nucleotide sequence ID" value="NZ_JACCBI010000001.1"/>
</dbReference>
<proteinExistence type="inferred from homology"/>
<comment type="similarity">
    <text evidence="1 3">Belongs to the type-B carboxylesterase/lipase family.</text>
</comment>
<evidence type="ECO:0000259" key="4">
    <source>
        <dbReference type="Pfam" id="PF00135"/>
    </source>
</evidence>
<sequence length="512" mass="54493">MTTLRPVLADTTSGRFRGRDDGTVAVWKGMRYAQAPTGDLRWRAPVAASAPADAIDAAAFGPVAPQQRSPAMQLGPGAVIDEDCLLLNVWKASDAAPGRPVMVWLHGGAYTFGSSSQRMFDATHLVTEGDVLVVTVNYRLGALGFLDLSSFSSDESTFDSNLALRDVLLALEWVQQNAAAFGGDPANVTVFGESAGGGLTTALLATPSASGLFHRAIIESSPATSIYDSNRARLVAERFLSTVGVAASDVATLRSLDVDTIVDAGTEVYADVPSDAPGNLAFAPVVDGDLLPEHPVEAIRNGRGLAVPLIIGTNRDEATLFKFMKSPLMPITGPAITTMLENLASENPDLDLPTRAQVLGAYEGVRSRVLGLGIATDIGFRMPTVWLAEGHSAVAPTYLYRFDFTTRALSLIGLGAAHGTELPYVWGNLDGGPKDPTFKLGGRREGRELSQRMRSRWTAFAHTGIPSTDDLPWPTYDTAAREVLVIDRADQVVADPDAALRRGWGDSVLAFR</sequence>
<dbReference type="Pfam" id="PF00135">
    <property type="entry name" value="COesterase"/>
    <property type="match status" value="1"/>
</dbReference>
<dbReference type="PANTHER" id="PTHR11559">
    <property type="entry name" value="CARBOXYLESTERASE"/>
    <property type="match status" value="1"/>
</dbReference>